<comment type="caution">
    <text evidence="5">The sequence shown here is derived from an EMBL/GenBank/DDBJ whole genome shotgun (WGS) entry which is preliminary data.</text>
</comment>
<feature type="domain" description="Myosin tail" evidence="4">
    <location>
        <begin position="101"/>
        <end position="318"/>
    </location>
</feature>
<protein>
    <recommendedName>
        <fullName evidence="4">Myosin tail domain-containing protein</fullName>
    </recommendedName>
</protein>
<reference evidence="5 6" key="1">
    <citation type="journal article" date="2023" name="Arcadia Sci">
        <title>De novo assembly of a long-read Amblyomma americanum tick genome.</title>
        <authorList>
            <person name="Chou S."/>
            <person name="Poskanzer K.E."/>
            <person name="Rollins M."/>
            <person name="Thuy-Boun P.S."/>
        </authorList>
    </citation>
    <scope>NUCLEOTIDE SEQUENCE [LARGE SCALE GENOMIC DNA]</scope>
    <source>
        <strain evidence="5">F_SG_1</strain>
        <tissue evidence="5">Salivary glands</tissue>
    </source>
</reference>
<name>A0AAQ4EAH4_AMBAM</name>
<accession>A0AAQ4EAH4</accession>
<keyword evidence="1 2" id="KW-0175">Coiled coil</keyword>
<feature type="region of interest" description="Disordered" evidence="3">
    <location>
        <begin position="40"/>
        <end position="69"/>
    </location>
</feature>
<evidence type="ECO:0000256" key="1">
    <source>
        <dbReference type="ARBA" id="ARBA00023054"/>
    </source>
</evidence>
<evidence type="ECO:0000259" key="4">
    <source>
        <dbReference type="Pfam" id="PF01576"/>
    </source>
</evidence>
<organism evidence="5 6">
    <name type="scientific">Amblyomma americanum</name>
    <name type="common">Lone star tick</name>
    <dbReference type="NCBI Taxonomy" id="6943"/>
    <lineage>
        <taxon>Eukaryota</taxon>
        <taxon>Metazoa</taxon>
        <taxon>Ecdysozoa</taxon>
        <taxon>Arthropoda</taxon>
        <taxon>Chelicerata</taxon>
        <taxon>Arachnida</taxon>
        <taxon>Acari</taxon>
        <taxon>Parasitiformes</taxon>
        <taxon>Ixodida</taxon>
        <taxon>Ixodoidea</taxon>
        <taxon>Ixodidae</taxon>
        <taxon>Amblyomminae</taxon>
        <taxon>Amblyomma</taxon>
    </lineage>
</organism>
<evidence type="ECO:0000313" key="5">
    <source>
        <dbReference type="EMBL" id="KAK8771643.1"/>
    </source>
</evidence>
<evidence type="ECO:0000313" key="6">
    <source>
        <dbReference type="Proteomes" id="UP001321473"/>
    </source>
</evidence>
<dbReference type="EMBL" id="JARKHS020019526">
    <property type="protein sequence ID" value="KAK8771643.1"/>
    <property type="molecule type" value="Genomic_DNA"/>
</dbReference>
<feature type="region of interest" description="Disordered" evidence="3">
    <location>
        <begin position="404"/>
        <end position="448"/>
    </location>
</feature>
<feature type="compositionally biased region" description="Polar residues" evidence="3">
    <location>
        <begin position="49"/>
        <end position="66"/>
    </location>
</feature>
<feature type="coiled-coil region" evidence="2">
    <location>
        <begin position="195"/>
        <end position="306"/>
    </location>
</feature>
<keyword evidence="6" id="KW-1185">Reference proteome</keyword>
<proteinExistence type="predicted"/>
<dbReference type="Proteomes" id="UP001321473">
    <property type="component" value="Unassembled WGS sequence"/>
</dbReference>
<feature type="compositionally biased region" description="Polar residues" evidence="3">
    <location>
        <begin position="411"/>
        <end position="421"/>
    </location>
</feature>
<sequence>MGVDEAGGRIRTGSLLFDREVPVDRHLEGSKHIQITSRIDLPVPPLNEASATDGTRDGTQPQSADSTDSRTKWYIDLKIRAQQVRKDCGEWGMPLAAIMEKMSDERIKRMNLTAKCEALEEDLKEAWRRIAVLKMAASARHHTEQGQPVPDETWDRQREIKETRTFPPQSEKKSGQTTMIFEDLENQLLRGIEDLKSTERSRRTAEAERDELRNVASSASCMLRFLQKKERKLECILHAADEALKEEKQNSQTACEELREVTAVADKLQVDLEHETFTAKRLQAAALFYERQNEQLRRELDEVKKTFCSQLGSATSQSESCSRDKTSAQGAHAPQCAITLRDPTFNRAALREAYVDTTEPMRSFENVPGWKLQLHVEETSKLREKCTSALAGARSRLFPPRAGPVGPCSTGHFTSTAQKPGSHSRLPVDERPGLPDDELGEQLDKLPL</sequence>
<dbReference type="InterPro" id="IPR002928">
    <property type="entry name" value="Myosin_tail"/>
</dbReference>
<gene>
    <name evidence="5" type="ORF">V5799_025112</name>
</gene>
<dbReference type="GO" id="GO:0016459">
    <property type="term" value="C:myosin complex"/>
    <property type="evidence" value="ECO:0007669"/>
    <property type="project" value="InterPro"/>
</dbReference>
<evidence type="ECO:0000256" key="3">
    <source>
        <dbReference type="SAM" id="MobiDB-lite"/>
    </source>
</evidence>
<dbReference type="Pfam" id="PF01576">
    <property type="entry name" value="Myosin_tail_1"/>
    <property type="match status" value="1"/>
</dbReference>
<evidence type="ECO:0000256" key="2">
    <source>
        <dbReference type="SAM" id="Coils"/>
    </source>
</evidence>
<dbReference type="AlphaFoldDB" id="A0AAQ4EAH4"/>